<dbReference type="AlphaFoldDB" id="A0A2H0KDV6"/>
<evidence type="ECO:0000313" key="12">
    <source>
        <dbReference type="EMBL" id="PIQ68584.1"/>
    </source>
</evidence>
<feature type="transmembrane region" description="Helical" evidence="10">
    <location>
        <begin position="34"/>
        <end position="54"/>
    </location>
</feature>
<dbReference type="Pfam" id="PF07884">
    <property type="entry name" value="VKOR"/>
    <property type="match status" value="1"/>
</dbReference>
<evidence type="ECO:0000256" key="8">
    <source>
        <dbReference type="ARBA" id="ARBA00023157"/>
    </source>
</evidence>
<evidence type="ECO:0000256" key="1">
    <source>
        <dbReference type="ARBA" id="ARBA00004141"/>
    </source>
</evidence>
<dbReference type="InterPro" id="IPR012932">
    <property type="entry name" value="VKOR"/>
</dbReference>
<dbReference type="GO" id="GO:0016491">
    <property type="term" value="F:oxidoreductase activity"/>
    <property type="evidence" value="ECO:0007669"/>
    <property type="project" value="UniProtKB-KW"/>
</dbReference>
<feature type="transmembrane region" description="Helical" evidence="10">
    <location>
        <begin position="328"/>
        <end position="349"/>
    </location>
</feature>
<evidence type="ECO:0000256" key="4">
    <source>
        <dbReference type="ARBA" id="ARBA00022719"/>
    </source>
</evidence>
<evidence type="ECO:0000256" key="5">
    <source>
        <dbReference type="ARBA" id="ARBA00022989"/>
    </source>
</evidence>
<proteinExistence type="inferred from homology"/>
<dbReference type="GO" id="GO:0048038">
    <property type="term" value="F:quinone binding"/>
    <property type="evidence" value="ECO:0007669"/>
    <property type="project" value="UniProtKB-KW"/>
</dbReference>
<feature type="transmembrane region" description="Helical" evidence="10">
    <location>
        <begin position="7"/>
        <end position="28"/>
    </location>
</feature>
<dbReference type="EMBL" id="PCVG01000043">
    <property type="protein sequence ID" value="PIQ68584.1"/>
    <property type="molecule type" value="Genomic_DNA"/>
</dbReference>
<reference evidence="12 13" key="1">
    <citation type="submission" date="2017-09" db="EMBL/GenBank/DDBJ databases">
        <title>Depth-based differentiation of microbial function through sediment-hosted aquifers and enrichment of novel symbionts in the deep terrestrial subsurface.</title>
        <authorList>
            <person name="Probst A.J."/>
            <person name="Ladd B."/>
            <person name="Jarett J.K."/>
            <person name="Geller-Mcgrath D.E."/>
            <person name="Sieber C.M."/>
            <person name="Emerson J.B."/>
            <person name="Anantharaman K."/>
            <person name="Thomas B.C."/>
            <person name="Malmstrom R."/>
            <person name="Stieglmeier M."/>
            <person name="Klingl A."/>
            <person name="Woyke T."/>
            <person name="Ryan C.M."/>
            <person name="Banfield J.F."/>
        </authorList>
    </citation>
    <scope>NUCLEOTIDE SEQUENCE [LARGE SCALE GENOMIC DNA]</scope>
    <source>
        <strain evidence="12">CG11_big_fil_rev_8_21_14_0_20_46_11</strain>
    </source>
</reference>
<dbReference type="Proteomes" id="UP000229342">
    <property type="component" value="Unassembled WGS sequence"/>
</dbReference>
<evidence type="ECO:0000259" key="11">
    <source>
        <dbReference type="SMART" id="SM00756"/>
    </source>
</evidence>
<dbReference type="SMART" id="SM00756">
    <property type="entry name" value="VKc"/>
    <property type="match status" value="1"/>
</dbReference>
<name>A0A2H0KDV6_9BACT</name>
<dbReference type="Gene3D" id="1.20.1440.130">
    <property type="entry name" value="VKOR domain"/>
    <property type="match status" value="1"/>
</dbReference>
<dbReference type="GO" id="GO:0016020">
    <property type="term" value="C:membrane"/>
    <property type="evidence" value="ECO:0007669"/>
    <property type="project" value="UniProtKB-SubCell"/>
</dbReference>
<feature type="transmembrane region" description="Helical" evidence="10">
    <location>
        <begin position="303"/>
        <end position="322"/>
    </location>
</feature>
<feature type="transmembrane region" description="Helical" evidence="10">
    <location>
        <begin position="222"/>
        <end position="242"/>
    </location>
</feature>
<feature type="transmembrane region" description="Helical" evidence="10">
    <location>
        <begin position="144"/>
        <end position="166"/>
    </location>
</feature>
<evidence type="ECO:0000256" key="3">
    <source>
        <dbReference type="ARBA" id="ARBA00022692"/>
    </source>
</evidence>
<comment type="similarity">
    <text evidence="2">Belongs to the VKOR family.</text>
</comment>
<feature type="transmembrane region" description="Helical" evidence="10">
    <location>
        <begin position="172"/>
        <end position="202"/>
    </location>
</feature>
<evidence type="ECO:0000256" key="10">
    <source>
        <dbReference type="SAM" id="Phobius"/>
    </source>
</evidence>
<keyword evidence="3 10" id="KW-0812">Transmembrane</keyword>
<comment type="caution">
    <text evidence="12">The sequence shown here is derived from an EMBL/GenBank/DDBJ whole genome shotgun (WGS) entry which is preliminary data.</text>
</comment>
<gene>
    <name evidence="12" type="ORF">COV91_03365</name>
</gene>
<organism evidence="12 13">
    <name type="scientific">Candidatus Taylorbacteria bacterium CG11_big_fil_rev_8_21_14_0_20_46_11</name>
    <dbReference type="NCBI Taxonomy" id="1975025"/>
    <lineage>
        <taxon>Bacteria</taxon>
        <taxon>Candidatus Tayloriibacteriota</taxon>
    </lineage>
</organism>
<dbReference type="InterPro" id="IPR038354">
    <property type="entry name" value="VKOR_sf"/>
</dbReference>
<keyword evidence="7 10" id="KW-0472">Membrane</keyword>
<keyword evidence="6" id="KW-0560">Oxidoreductase</keyword>
<evidence type="ECO:0000256" key="2">
    <source>
        <dbReference type="ARBA" id="ARBA00006214"/>
    </source>
</evidence>
<keyword evidence="9" id="KW-0676">Redox-active center</keyword>
<comment type="subcellular location">
    <subcellularLocation>
        <location evidence="1">Membrane</location>
        <topology evidence="1">Multi-pass membrane protein</topology>
    </subcellularLocation>
</comment>
<dbReference type="PANTHER" id="PTHR34573">
    <property type="entry name" value="VKC DOMAIN-CONTAINING PROTEIN"/>
    <property type="match status" value="1"/>
</dbReference>
<dbReference type="InterPro" id="IPR044698">
    <property type="entry name" value="VKOR/LTO1"/>
</dbReference>
<sequence>MRFVPANLVLYFFLVTLGVGGFFFTTVWPEPKGFYLFILLAGLGGLGVALYIYYTKRHHAQLVCPVGSDCNVVVNSRYSVFLGVHLEYWGMLYYAMVLSSYGTLLLAPHLFTKLILSSLVLLSTFGFFFSLYLLFIQAFILRQWCIWCLLSATLSIAIFITSLVSAPEAMTLLAGISTTIGIVHSLGFIFGMGGATALLFLFGKCLRDGKIDEGELTALKGLSELIWLGIALSLASQIAHYVANATTLATSGPFITQTVALFATAVTTAITMIIFEPVLSLIPFSDVGGEVAPSPFKPLRKPLFITLAVMLTSWYVALAMSYLHLDNIAQTLAVYGAVLVLMIALSLLVEQRLRKARHKL</sequence>
<keyword evidence="5 10" id="KW-1133">Transmembrane helix</keyword>
<feature type="transmembrane region" description="Helical" evidence="10">
    <location>
        <begin position="114"/>
        <end position="135"/>
    </location>
</feature>
<feature type="transmembrane region" description="Helical" evidence="10">
    <location>
        <begin position="254"/>
        <end position="275"/>
    </location>
</feature>
<accession>A0A2H0KDV6</accession>
<protein>
    <recommendedName>
        <fullName evidence="11">Vitamin K epoxide reductase domain-containing protein</fullName>
    </recommendedName>
</protein>
<evidence type="ECO:0000256" key="7">
    <source>
        <dbReference type="ARBA" id="ARBA00023136"/>
    </source>
</evidence>
<feature type="transmembrane region" description="Helical" evidence="10">
    <location>
        <begin position="86"/>
        <end position="108"/>
    </location>
</feature>
<dbReference type="CDD" id="cd12916">
    <property type="entry name" value="VKOR_1"/>
    <property type="match status" value="1"/>
</dbReference>
<evidence type="ECO:0000313" key="13">
    <source>
        <dbReference type="Proteomes" id="UP000229342"/>
    </source>
</evidence>
<keyword evidence="8" id="KW-1015">Disulfide bond</keyword>
<feature type="domain" description="Vitamin K epoxide reductase" evidence="11">
    <location>
        <begin position="31"/>
        <end position="166"/>
    </location>
</feature>
<dbReference type="PANTHER" id="PTHR34573:SF1">
    <property type="entry name" value="VITAMIN K EPOXIDE REDUCTASE DOMAIN-CONTAINING PROTEIN"/>
    <property type="match status" value="1"/>
</dbReference>
<evidence type="ECO:0000256" key="9">
    <source>
        <dbReference type="ARBA" id="ARBA00023284"/>
    </source>
</evidence>
<evidence type="ECO:0000256" key="6">
    <source>
        <dbReference type="ARBA" id="ARBA00023002"/>
    </source>
</evidence>
<keyword evidence="4" id="KW-0874">Quinone</keyword>